<gene>
    <name evidence="5" type="ORF">ADU70_2093</name>
    <name evidence="6" type="ORF">ADU72_0556</name>
</gene>
<dbReference type="InterPro" id="IPR003500">
    <property type="entry name" value="RpiB_LacA_LacB"/>
</dbReference>
<dbReference type="PANTHER" id="PTHR30345:SF0">
    <property type="entry name" value="DNA DAMAGE-REPAIR_TOLERATION PROTEIN DRT102"/>
    <property type="match status" value="1"/>
</dbReference>
<dbReference type="GO" id="GO:0050044">
    <property type="term" value="F:galactose-6-phosphate isomerase activity"/>
    <property type="evidence" value="ECO:0007669"/>
    <property type="project" value="UniProtKB-EC"/>
</dbReference>
<dbReference type="RefSeq" id="WP_046872345.1">
    <property type="nucleotide sequence ID" value="NZ_BAAAXI010000011.1"/>
</dbReference>
<dbReference type="EC" id="5.3.1.26" evidence="5"/>
<name>A0A0R2HPW6_9LACO</name>
<proteinExistence type="inferred from homology"/>
<dbReference type="Gene3D" id="3.40.1400.10">
    <property type="entry name" value="Sugar-phosphate isomerase, RpiB/LacA/LacB"/>
    <property type="match status" value="1"/>
</dbReference>
<evidence type="ECO:0000256" key="4">
    <source>
        <dbReference type="SAM" id="MobiDB-lite"/>
    </source>
</evidence>
<protein>
    <submittedName>
        <fullName evidence="5">Galactose-6-phosphate isomerase, LacB subunit</fullName>
        <ecNumber evidence="5">5.3.1.26</ecNumber>
    </submittedName>
</protein>
<dbReference type="NCBIfam" id="NF006381">
    <property type="entry name" value="PRK08622.1"/>
    <property type="match status" value="1"/>
</dbReference>
<dbReference type="Proteomes" id="UP000076244">
    <property type="component" value="Chromosome"/>
</dbReference>
<comment type="similarity">
    <text evidence="1">Belongs to the LacAB/RpiB family.</text>
</comment>
<evidence type="ECO:0000256" key="2">
    <source>
        <dbReference type="ARBA" id="ARBA00022736"/>
    </source>
</evidence>
<evidence type="ECO:0000313" key="8">
    <source>
        <dbReference type="Proteomes" id="UP000076405"/>
    </source>
</evidence>
<evidence type="ECO:0000313" key="5">
    <source>
        <dbReference type="EMBL" id="AMV63559.1"/>
    </source>
</evidence>
<dbReference type="InterPro" id="IPR036569">
    <property type="entry name" value="RpiB_LacA_LacB_sf"/>
</dbReference>
<keyword evidence="2" id="KW-0423">Lactose metabolism</keyword>
<evidence type="ECO:0000256" key="1">
    <source>
        <dbReference type="ARBA" id="ARBA00008754"/>
    </source>
</evidence>
<keyword evidence="7" id="KW-1185">Reference proteome</keyword>
<dbReference type="EMBL" id="CP012288">
    <property type="protein sequence ID" value="AMV66501.1"/>
    <property type="molecule type" value="Genomic_DNA"/>
</dbReference>
<dbReference type="Proteomes" id="UP000076405">
    <property type="component" value="Chromosome"/>
</dbReference>
<sequence length="172" mass="19020">MIISIGNDHIVTDVKIKLSNFLKSEGYTVIDEGTYDTTRTHYPIYGKRVAEDVADGRADLGVVLCGTGIGINTAANKNEGIRAALTPNLLTARYAKEELNANIIGFGGATVGEHLCEDIISVFLNSEYKETPENKKIIDKIDHIAKPNPDQKDNPHFFDEENEKWAEGVYHD</sequence>
<dbReference type="EMBL" id="CP012275">
    <property type="protein sequence ID" value="AMV63559.1"/>
    <property type="molecule type" value="Genomic_DNA"/>
</dbReference>
<dbReference type="PIRSF" id="PIRSF005384">
    <property type="entry name" value="RpiB_LacA_B"/>
    <property type="match status" value="1"/>
</dbReference>
<dbReference type="GO" id="GO:0019316">
    <property type="term" value="P:D-allose catabolic process"/>
    <property type="evidence" value="ECO:0007669"/>
    <property type="project" value="TreeGrafter"/>
</dbReference>
<dbReference type="NCBIfam" id="TIGR00689">
    <property type="entry name" value="rpiB_lacA_lacB"/>
    <property type="match status" value="1"/>
</dbReference>
<dbReference type="GO" id="GO:0009052">
    <property type="term" value="P:pentose-phosphate shunt, non-oxidative branch"/>
    <property type="evidence" value="ECO:0007669"/>
    <property type="project" value="TreeGrafter"/>
</dbReference>
<dbReference type="GeneID" id="57275833"/>
<evidence type="ECO:0000313" key="6">
    <source>
        <dbReference type="EMBL" id="AMV66501.1"/>
    </source>
</evidence>
<dbReference type="OrthoDB" id="1778624at2"/>
<dbReference type="SUPFAM" id="SSF89623">
    <property type="entry name" value="Ribose/Galactose isomerase RpiB/AlsB"/>
    <property type="match status" value="1"/>
</dbReference>
<feature type="region of interest" description="Disordered" evidence="4">
    <location>
        <begin position="143"/>
        <end position="172"/>
    </location>
</feature>
<dbReference type="GO" id="GO:0005988">
    <property type="term" value="P:lactose metabolic process"/>
    <property type="evidence" value="ECO:0007669"/>
    <property type="project" value="UniProtKB-KW"/>
</dbReference>
<dbReference type="Pfam" id="PF02502">
    <property type="entry name" value="LacAB_rpiB"/>
    <property type="match status" value="1"/>
</dbReference>
<organism evidence="5 8">
    <name type="scientific">Pediococcus damnosus</name>
    <dbReference type="NCBI Taxonomy" id="51663"/>
    <lineage>
        <taxon>Bacteria</taxon>
        <taxon>Bacillati</taxon>
        <taxon>Bacillota</taxon>
        <taxon>Bacilli</taxon>
        <taxon>Lactobacillales</taxon>
        <taxon>Lactobacillaceae</taxon>
        <taxon>Pediococcus</taxon>
    </lineage>
</organism>
<dbReference type="KEGG" id="pdm:ADU72_0556"/>
<keyword evidence="3 5" id="KW-0413">Isomerase</keyword>
<evidence type="ECO:0000256" key="3">
    <source>
        <dbReference type="ARBA" id="ARBA00023235"/>
    </source>
</evidence>
<evidence type="ECO:0000313" key="7">
    <source>
        <dbReference type="Proteomes" id="UP000076244"/>
    </source>
</evidence>
<dbReference type="AlphaFoldDB" id="A0A0R2HPW6"/>
<dbReference type="GO" id="GO:0004751">
    <property type="term" value="F:ribose-5-phosphate isomerase activity"/>
    <property type="evidence" value="ECO:0007669"/>
    <property type="project" value="TreeGrafter"/>
</dbReference>
<dbReference type="PANTHER" id="PTHR30345">
    <property type="entry name" value="RIBOSE-5-PHOSPHATE ISOMERASE B"/>
    <property type="match status" value="1"/>
</dbReference>
<reference evidence="7 8" key="1">
    <citation type="journal article" date="2016" name="PLoS ONE">
        <title>The Identification of Novel Diagnostic Marker Genes for the Detection of Beer Spoiling Pediococcus damnosus Strains Using the BlAst Diagnostic Gene findEr.</title>
        <authorList>
            <person name="Behr J."/>
            <person name="Geissler A.J."/>
            <person name="Schmid J."/>
            <person name="Zehe A."/>
            <person name="Vogel R.F."/>
        </authorList>
    </citation>
    <scope>NUCLEOTIDE SEQUENCE [LARGE SCALE GENOMIC DNA]</scope>
    <source>
        <strain evidence="5 8">TMW 2.1533</strain>
        <strain evidence="6 7">TMW 2.1535</strain>
    </source>
</reference>
<accession>A0A0R2HPW6</accession>